<evidence type="ECO:0000313" key="1">
    <source>
        <dbReference type="Proteomes" id="UP000515125"/>
    </source>
</evidence>
<proteinExistence type="predicted"/>
<dbReference type="Proteomes" id="UP000515125">
    <property type="component" value="Unplaced"/>
</dbReference>
<organism evidence="1 2">
    <name type="scientific">Cyclospora cayetanensis</name>
    <dbReference type="NCBI Taxonomy" id="88456"/>
    <lineage>
        <taxon>Eukaryota</taxon>
        <taxon>Sar</taxon>
        <taxon>Alveolata</taxon>
        <taxon>Apicomplexa</taxon>
        <taxon>Conoidasida</taxon>
        <taxon>Coccidia</taxon>
        <taxon>Eucoccidiorida</taxon>
        <taxon>Eimeriorina</taxon>
        <taxon>Eimeriidae</taxon>
        <taxon>Cyclospora</taxon>
    </lineage>
</organism>
<evidence type="ECO:0000313" key="2">
    <source>
        <dbReference type="RefSeq" id="XP_026190675.1"/>
    </source>
</evidence>
<keyword evidence="1" id="KW-1185">Reference proteome</keyword>
<feature type="non-terminal residue" evidence="2">
    <location>
        <position position="1"/>
    </location>
</feature>
<accession>A0A6P6RU94</accession>
<dbReference type="AlphaFoldDB" id="A0A6P6RU94"/>
<reference evidence="2" key="1">
    <citation type="submission" date="2025-08" db="UniProtKB">
        <authorList>
            <consortium name="RefSeq"/>
        </authorList>
    </citation>
    <scope>IDENTIFICATION</scope>
</reference>
<sequence length="138" mass="15567">AASDTAAADTAASYTAASDTAPVGPEALAELGISYSMLYPTLEPHDYSTREVHRWSRRMLTPEEFRVLKNAAFRVEPETLPKSELTGLYFNRHRPCWSVDYYSRQRKRKTIDFFVPVRECTTAHRPGGRGGIHNFSVS</sequence>
<dbReference type="OrthoDB" id="333986at2759"/>
<dbReference type="GeneID" id="113146711"/>
<gene>
    <name evidence="2" type="primary">LOC113146711</name>
</gene>
<dbReference type="RefSeq" id="XP_026190675.1">
    <property type="nucleotide sequence ID" value="XM_026334890.1"/>
</dbReference>
<protein>
    <submittedName>
        <fullName evidence="2">Uncharacterized protein LOC113146711</fullName>
    </submittedName>
</protein>
<name>A0A6P6RU94_9EIME</name>